<evidence type="ECO:0000259" key="3">
    <source>
        <dbReference type="Pfam" id="PF07992"/>
    </source>
</evidence>
<dbReference type="EMBL" id="MDLC01000011">
    <property type="protein sequence ID" value="ODS24261.1"/>
    <property type="molecule type" value="Genomic_DNA"/>
</dbReference>
<dbReference type="PANTHER" id="PTHR48105">
    <property type="entry name" value="THIOREDOXIN REDUCTASE 1-RELATED-RELATED"/>
    <property type="match status" value="1"/>
</dbReference>
<dbReference type="SUPFAM" id="SSF51905">
    <property type="entry name" value="FAD/NAD(P)-binding domain"/>
    <property type="match status" value="1"/>
</dbReference>
<comment type="caution">
    <text evidence="4">The sequence shown here is derived from an EMBL/GenBank/DDBJ whole genome shotgun (WGS) entry which is preliminary data.</text>
</comment>
<evidence type="ECO:0000313" key="5">
    <source>
        <dbReference type="Proteomes" id="UP000242502"/>
    </source>
</evidence>
<proteinExistence type="predicted"/>
<dbReference type="Gene3D" id="3.50.50.60">
    <property type="entry name" value="FAD/NAD(P)-binding domain"/>
    <property type="match status" value="2"/>
</dbReference>
<sequence>MKKVSVAIIGSGPAGLSAALWAKKLGLFPFVIEKASVTGGMQNFNFLENSWVLGQQGVTGVDIAKNFYQHIQKEDIPVHVNLTMTAIKRVFGGFYLEFSDGSSKICESIILANGTRYVGQEILESIPGFEDINRERIIEGPYSFIGMDDLRGQHIVILGAGDNGFENALMLLECGCEVSLIARSTPKAQQKFVEKVLAHQHFSLYEYAKITHFFINNHRMSIKIKSSTEVTVSVDRIHILVGYRANTDSVIDIVEQGLGKKLDCHHNDFLWVDQVSKTNVPGIYAAGDICNTHFPCVVSAIASGALAAKTISRELLKTGVN</sequence>
<organism evidence="4 5">
    <name type="scientific">Candidatus Endobugula sertula</name>
    <name type="common">Bugula neritina bacterial symbiont</name>
    <dbReference type="NCBI Taxonomy" id="62101"/>
    <lineage>
        <taxon>Bacteria</taxon>
        <taxon>Pseudomonadati</taxon>
        <taxon>Pseudomonadota</taxon>
        <taxon>Gammaproteobacteria</taxon>
        <taxon>Cellvibrionales</taxon>
        <taxon>Cellvibrionaceae</taxon>
        <taxon>Candidatus Endobugula</taxon>
    </lineage>
</organism>
<dbReference type="InterPro" id="IPR050097">
    <property type="entry name" value="Ferredoxin-NADP_redctase_2"/>
</dbReference>
<dbReference type="InterPro" id="IPR036188">
    <property type="entry name" value="FAD/NAD-bd_sf"/>
</dbReference>
<dbReference type="PRINTS" id="PR00469">
    <property type="entry name" value="PNDRDTASEII"/>
</dbReference>
<dbReference type="PRINTS" id="PR00368">
    <property type="entry name" value="FADPNR"/>
</dbReference>
<evidence type="ECO:0000256" key="1">
    <source>
        <dbReference type="ARBA" id="ARBA00022630"/>
    </source>
</evidence>
<evidence type="ECO:0000313" key="4">
    <source>
        <dbReference type="EMBL" id="ODS24261.1"/>
    </source>
</evidence>
<name>A0A1D2QRP8_9GAMM</name>
<gene>
    <name evidence="4" type="ORF">AB835_04325</name>
</gene>
<keyword evidence="1" id="KW-0285">Flavoprotein</keyword>
<feature type="domain" description="FAD/NAD(P)-binding" evidence="3">
    <location>
        <begin position="5"/>
        <end position="304"/>
    </location>
</feature>
<dbReference type="Proteomes" id="UP000242502">
    <property type="component" value="Unassembled WGS sequence"/>
</dbReference>
<dbReference type="Pfam" id="PF07992">
    <property type="entry name" value="Pyr_redox_2"/>
    <property type="match status" value="1"/>
</dbReference>
<keyword evidence="2" id="KW-0560">Oxidoreductase</keyword>
<accession>A0A1D2QRP8</accession>
<protein>
    <recommendedName>
        <fullName evidence="3">FAD/NAD(P)-binding domain-containing protein</fullName>
    </recommendedName>
</protein>
<dbReference type="InterPro" id="IPR023753">
    <property type="entry name" value="FAD/NAD-binding_dom"/>
</dbReference>
<reference evidence="4 5" key="1">
    <citation type="journal article" date="2016" name="Appl. Environ. Microbiol.">
        <title>Lack of Overt Genome Reduction in the Bryostatin-Producing Bryozoan Symbiont "Candidatus Endobugula sertula".</title>
        <authorList>
            <person name="Miller I.J."/>
            <person name="Vanee N."/>
            <person name="Fong S.S."/>
            <person name="Lim-Fong G.E."/>
            <person name="Kwan J.C."/>
        </authorList>
    </citation>
    <scope>NUCLEOTIDE SEQUENCE [LARGE SCALE GENOMIC DNA]</scope>
    <source>
        <strain evidence="4">AB1-4</strain>
    </source>
</reference>
<dbReference type="STRING" id="62101.AB835_04325"/>
<evidence type="ECO:0000256" key="2">
    <source>
        <dbReference type="ARBA" id="ARBA00023002"/>
    </source>
</evidence>
<dbReference type="AlphaFoldDB" id="A0A1D2QRP8"/>
<dbReference type="GO" id="GO:0016491">
    <property type="term" value="F:oxidoreductase activity"/>
    <property type="evidence" value="ECO:0007669"/>
    <property type="project" value="UniProtKB-KW"/>
</dbReference>